<dbReference type="GO" id="GO:0003723">
    <property type="term" value="F:RNA binding"/>
    <property type="evidence" value="ECO:0007669"/>
    <property type="project" value="UniProtKB-KW"/>
</dbReference>
<dbReference type="Proteomes" id="UP000767238">
    <property type="component" value="Unassembled WGS sequence"/>
</dbReference>
<dbReference type="Gene3D" id="3.30.420.10">
    <property type="entry name" value="Ribonuclease H-like superfamily/Ribonuclease H"/>
    <property type="match status" value="1"/>
</dbReference>
<dbReference type="Gene3D" id="1.10.340.70">
    <property type="match status" value="1"/>
</dbReference>
<evidence type="ECO:0000256" key="5">
    <source>
        <dbReference type="ARBA" id="ARBA00022801"/>
    </source>
</evidence>
<dbReference type="EMBL" id="JAHFXF010000344">
    <property type="protein sequence ID" value="KAG9689625.1"/>
    <property type="molecule type" value="Genomic_DNA"/>
</dbReference>
<dbReference type="InterPro" id="IPR041373">
    <property type="entry name" value="RT_RNaseH"/>
</dbReference>
<dbReference type="GO" id="GO:0004519">
    <property type="term" value="F:endonuclease activity"/>
    <property type="evidence" value="ECO:0007669"/>
    <property type="project" value="UniProtKB-KW"/>
</dbReference>
<evidence type="ECO:0000256" key="3">
    <source>
        <dbReference type="ARBA" id="ARBA00022722"/>
    </source>
</evidence>
<dbReference type="GO" id="GO:0005634">
    <property type="term" value="C:nucleus"/>
    <property type="evidence" value="ECO:0007669"/>
    <property type="project" value="UniProtKB-ARBA"/>
</dbReference>
<dbReference type="CDD" id="cd09274">
    <property type="entry name" value="RNase_HI_RT_Ty3"/>
    <property type="match status" value="1"/>
</dbReference>
<evidence type="ECO:0000313" key="12">
    <source>
        <dbReference type="Proteomes" id="UP000779574"/>
    </source>
</evidence>
<dbReference type="InterPro" id="IPR041588">
    <property type="entry name" value="Integrase_H2C2"/>
</dbReference>
<keyword evidence="3" id="KW-0540">Nuclease</keyword>
<dbReference type="PROSITE" id="PS50994">
    <property type="entry name" value="INTEGRASE"/>
    <property type="match status" value="1"/>
</dbReference>
<evidence type="ECO:0000256" key="1">
    <source>
        <dbReference type="ARBA" id="ARBA00022679"/>
    </source>
</evidence>
<dbReference type="SUPFAM" id="SSF53098">
    <property type="entry name" value="Ribonuclease H-like"/>
    <property type="match status" value="1"/>
</dbReference>
<keyword evidence="1" id="KW-0808">Transferase</keyword>
<dbReference type="GO" id="GO:0015074">
    <property type="term" value="P:DNA integration"/>
    <property type="evidence" value="ECO:0007669"/>
    <property type="project" value="InterPro"/>
</dbReference>
<reference evidence="10" key="1">
    <citation type="journal article" date="2021" name="J Fungi (Basel)">
        <title>Virulence traits and population genomics of the black yeast Aureobasidium melanogenum.</title>
        <authorList>
            <person name="Cernosa A."/>
            <person name="Sun X."/>
            <person name="Gostincar C."/>
            <person name="Fang C."/>
            <person name="Gunde-Cimerman N."/>
            <person name="Song Z."/>
        </authorList>
    </citation>
    <scope>NUCLEOTIDE SEQUENCE</scope>
    <source>
        <strain evidence="11">EXF-8016</strain>
        <strain evidence="10">EXF-9911</strain>
    </source>
</reference>
<reference evidence="10" key="2">
    <citation type="submission" date="2021-08" db="EMBL/GenBank/DDBJ databases">
        <authorList>
            <person name="Gostincar C."/>
            <person name="Sun X."/>
            <person name="Song Z."/>
            <person name="Gunde-Cimerman N."/>
        </authorList>
    </citation>
    <scope>NUCLEOTIDE SEQUENCE</scope>
    <source>
        <strain evidence="11">EXF-8016</strain>
        <strain evidence="10">EXF-9911</strain>
    </source>
</reference>
<sequence>MQDKVKVIRDWPTPQTAQQVRQFLGLASYYRRYIHGFAKLAAPLSDLLKEDDVNLRTVKKRPIQWNLQCARAFDKLKETLATGPVLVAPDTSKPFWIETDASEWAIGSVLYQNDEDAKLHPVAFGGRKLKAAELNYPVHEKEGLAIKEALRTWTMYIQNGHKTVILTDHESLKYLQTMKTPSKRVARWFEEFSEYDIEIRYRKGSEAIVPDAISRRPDFMGNTPANVAERINAMRFQADKETDFVDAMIAFQLSGTLPQEERLQKLVQEKAINHAVIDNDGTPELQYILPDNKGVAPYLAPEFRADFLEYMHRNYGHFGSPGLLGHVESRAWWPSIKKDIRYFGKHCPVCQITQKKSSKENETRFHQIDVELQPFERWALDVVGPMPPSLSGKQYVLTAIDYATNWPIAKAVESADDETTAEFVYEEIYCAYGSLREILSDNGANFVSRVVQQLCNKLKTRHQLSSPYHPRANGKNENLNGILGSILTRMCVGNEVAMWEDFLPEAVFHCRTRLHSGTGFSPYYLLYGRHPRIPEDENQARPLDIPVADHEKRLAVVKHARHLANEKLLQRAIRAKLVNSQILEKHAGPAFKENEWVLLQNPKPTKLVPKWTGPYKILKAHWLGTYALQTPEGRVLRHLTHGNRLTKANCSSATSFWNRPNPLVEKLQVKPTSSSVLEALDSEELTVPDVKTWSTLSEAEWRRLQNFAPGSNYRPGARRFLVGEGEKVARTATEVEDLEISRGVQKSRRLKANRKSGSQEDAQMAPAELVVQEALARADERHEQYQEEVLQKKIEDGDKLRDEFSRRQQWKTAATESPNLNEDIVSIATVAKEISQPEKSTEAEATAATDISKASKATKRNQYSLRTKRTPTRKFGM</sequence>
<evidence type="ECO:0000259" key="9">
    <source>
        <dbReference type="PROSITE" id="PS50994"/>
    </source>
</evidence>
<evidence type="ECO:0000313" key="10">
    <source>
        <dbReference type="EMBL" id="KAG9689625.1"/>
    </source>
</evidence>
<dbReference type="GO" id="GO:0016787">
    <property type="term" value="F:hydrolase activity"/>
    <property type="evidence" value="ECO:0007669"/>
    <property type="project" value="UniProtKB-KW"/>
</dbReference>
<keyword evidence="2" id="KW-0548">Nucleotidyltransferase</keyword>
<dbReference type="Pfam" id="PF17921">
    <property type="entry name" value="Integrase_H2C2"/>
    <property type="match status" value="1"/>
</dbReference>
<dbReference type="InterPro" id="IPR043502">
    <property type="entry name" value="DNA/RNA_pol_sf"/>
</dbReference>
<dbReference type="InterPro" id="IPR050951">
    <property type="entry name" value="Retrovirus_Pol_polyprotein"/>
</dbReference>
<dbReference type="InterPro" id="IPR001584">
    <property type="entry name" value="Integrase_cat-core"/>
</dbReference>
<dbReference type="Gene3D" id="3.30.70.270">
    <property type="match status" value="1"/>
</dbReference>
<evidence type="ECO:0000313" key="11">
    <source>
        <dbReference type="EMBL" id="KAH0211093.1"/>
    </source>
</evidence>
<gene>
    <name evidence="10" type="ORF">KCU76_g8744</name>
    <name evidence="11" type="ORF">KCV03_g9824</name>
</gene>
<dbReference type="Pfam" id="PF00665">
    <property type="entry name" value="rve"/>
    <property type="match status" value="1"/>
</dbReference>
<evidence type="ECO:0000256" key="8">
    <source>
        <dbReference type="SAM" id="MobiDB-lite"/>
    </source>
</evidence>
<feature type="non-terminal residue" evidence="10">
    <location>
        <position position="877"/>
    </location>
</feature>
<evidence type="ECO:0000256" key="2">
    <source>
        <dbReference type="ARBA" id="ARBA00022695"/>
    </source>
</evidence>
<dbReference type="InterPro" id="IPR043128">
    <property type="entry name" value="Rev_trsase/Diguanyl_cyclase"/>
</dbReference>
<dbReference type="InterPro" id="IPR036397">
    <property type="entry name" value="RNaseH_sf"/>
</dbReference>
<dbReference type="FunFam" id="3.30.70.270:FF:000020">
    <property type="entry name" value="Transposon Tf2-6 polyprotein-like Protein"/>
    <property type="match status" value="1"/>
</dbReference>
<proteinExistence type="predicted"/>
<keyword evidence="4" id="KW-0255">Endonuclease</keyword>
<dbReference type="GO" id="GO:0003964">
    <property type="term" value="F:RNA-directed DNA polymerase activity"/>
    <property type="evidence" value="ECO:0007669"/>
    <property type="project" value="UniProtKB-KW"/>
</dbReference>
<feature type="domain" description="Integrase catalytic" evidence="9">
    <location>
        <begin position="370"/>
        <end position="530"/>
    </location>
</feature>
<keyword evidence="7" id="KW-0695">RNA-directed DNA polymerase</keyword>
<comment type="caution">
    <text evidence="10">The sequence shown here is derived from an EMBL/GenBank/DDBJ whole genome shotgun (WGS) entry which is preliminary data.</text>
</comment>
<keyword evidence="5" id="KW-0378">Hydrolase</keyword>
<dbReference type="AlphaFoldDB" id="A0A9P8EGD8"/>
<name>A0A9P8EGD8_AURME</name>
<dbReference type="PANTHER" id="PTHR37984">
    <property type="entry name" value="PROTEIN CBG26694"/>
    <property type="match status" value="1"/>
</dbReference>
<evidence type="ECO:0000256" key="6">
    <source>
        <dbReference type="ARBA" id="ARBA00022884"/>
    </source>
</evidence>
<dbReference type="SUPFAM" id="SSF56672">
    <property type="entry name" value="DNA/RNA polymerases"/>
    <property type="match status" value="1"/>
</dbReference>
<dbReference type="InterPro" id="IPR012337">
    <property type="entry name" value="RNaseH-like_sf"/>
</dbReference>
<dbReference type="EMBL" id="JAHFYH010000146">
    <property type="protein sequence ID" value="KAH0211093.1"/>
    <property type="molecule type" value="Genomic_DNA"/>
</dbReference>
<feature type="compositionally biased region" description="Basic residues" evidence="8">
    <location>
        <begin position="866"/>
        <end position="877"/>
    </location>
</feature>
<keyword evidence="6" id="KW-0694">RNA-binding</keyword>
<feature type="region of interest" description="Disordered" evidence="8">
    <location>
        <begin position="834"/>
        <end position="877"/>
    </location>
</feature>
<dbReference type="Proteomes" id="UP000779574">
    <property type="component" value="Unassembled WGS sequence"/>
</dbReference>
<organism evidence="10 12">
    <name type="scientific">Aureobasidium melanogenum</name>
    <name type="common">Aureobasidium pullulans var. melanogenum</name>
    <dbReference type="NCBI Taxonomy" id="46634"/>
    <lineage>
        <taxon>Eukaryota</taxon>
        <taxon>Fungi</taxon>
        <taxon>Dikarya</taxon>
        <taxon>Ascomycota</taxon>
        <taxon>Pezizomycotina</taxon>
        <taxon>Dothideomycetes</taxon>
        <taxon>Dothideomycetidae</taxon>
        <taxon>Dothideales</taxon>
        <taxon>Saccotheciaceae</taxon>
        <taxon>Aureobasidium</taxon>
    </lineage>
</organism>
<protein>
    <recommendedName>
        <fullName evidence="9">Integrase catalytic domain-containing protein</fullName>
    </recommendedName>
</protein>
<accession>A0A9P8EGD8</accession>
<dbReference type="Pfam" id="PF17917">
    <property type="entry name" value="RT_RNaseH"/>
    <property type="match status" value="1"/>
</dbReference>
<dbReference type="PANTHER" id="PTHR37984:SF5">
    <property type="entry name" value="PROTEIN NYNRIN-LIKE"/>
    <property type="match status" value="1"/>
</dbReference>
<evidence type="ECO:0000256" key="7">
    <source>
        <dbReference type="ARBA" id="ARBA00022918"/>
    </source>
</evidence>
<evidence type="ECO:0000256" key="4">
    <source>
        <dbReference type="ARBA" id="ARBA00022759"/>
    </source>
</evidence>